<keyword evidence="3 5" id="KW-0808">Transferase</keyword>
<keyword evidence="11" id="KW-1185">Reference proteome</keyword>
<dbReference type="PANTHER" id="PTHR11377:SF17">
    <property type="entry name" value="GLYCYLPEPTIDE N-TETRADECANOYLTRANSFERASE 1-RELATED"/>
    <property type="match status" value="1"/>
</dbReference>
<dbReference type="SUPFAM" id="SSF55729">
    <property type="entry name" value="Acyl-CoA N-acyltransferases (Nat)"/>
    <property type="match status" value="2"/>
</dbReference>
<sequence length="434" mass="50276">MAEKDSPSGSSKENPNPDQDSDVSRFQNTIENIVQKFQGSSLQNHQEHKFWETQPVGQFKDLGDSSFPEGPIEQPTPLSEVKQEPYNLPTLYEWTVCDMDSDEICNEVYVLLTNNYVEDDDNLFRFNYSKEFLRWGLRPPGYFKNWHIGVRVKSSKKLVAFITAIPVKMRVRDEVVQMAEVNFLCVHKKLRSKRLAPVMIKEVTRRIHLENIWQAAYTAGILLPTPLTTCQYWHRTLNPKKLIDVGFSRLGDRMTMSRAIKLYKLPNSTATPGFRKMEIRDVPKVTILLRGYLSRFVVAPTFDDAEVAHWLLPQENVVDSFVVENSETREVTDFFSFYTLPSSILNNPNYSTLKAAYTFYHVSTKTPLLQLTQDALVIAKQKEFDVFNALDVMENEPFLKELKFGRGDGQLYYYLYNYRLRESLKPSELGLVML</sequence>
<evidence type="ECO:0000256" key="6">
    <source>
        <dbReference type="RuleBase" id="RU004178"/>
    </source>
</evidence>
<evidence type="ECO:0000259" key="8">
    <source>
        <dbReference type="Pfam" id="PF01233"/>
    </source>
</evidence>
<gene>
    <name evidence="10" type="ORF">MIMGU_mgv1a006703mg</name>
</gene>
<feature type="compositionally biased region" description="Polar residues" evidence="7">
    <location>
        <begin position="7"/>
        <end position="26"/>
    </location>
</feature>
<dbReference type="Gene3D" id="3.40.630.170">
    <property type="match status" value="1"/>
</dbReference>
<feature type="region of interest" description="Disordered" evidence="7">
    <location>
        <begin position="1"/>
        <end position="26"/>
    </location>
</feature>
<dbReference type="EMBL" id="KI631456">
    <property type="protein sequence ID" value="EYU27330.1"/>
    <property type="molecule type" value="Genomic_DNA"/>
</dbReference>
<evidence type="ECO:0000256" key="5">
    <source>
        <dbReference type="RuleBase" id="RU000586"/>
    </source>
</evidence>
<dbReference type="PhylomeDB" id="A0A022QLH2"/>
<dbReference type="GO" id="GO:0005829">
    <property type="term" value="C:cytosol"/>
    <property type="evidence" value="ECO:0000318"/>
    <property type="project" value="GO_Central"/>
</dbReference>
<dbReference type="InterPro" id="IPR000903">
    <property type="entry name" value="NMT"/>
</dbReference>
<dbReference type="FunFam" id="3.40.630.30:FF:000042">
    <property type="entry name" value="Glycylpeptide N-tetradecanoyltransferase"/>
    <property type="match status" value="1"/>
</dbReference>
<dbReference type="InterPro" id="IPR022676">
    <property type="entry name" value="NMT_N"/>
</dbReference>
<feature type="domain" description="Glycylpeptide N-tetradecanoyltransferase C-terminal" evidence="9">
    <location>
        <begin position="244"/>
        <end position="427"/>
    </location>
</feature>
<evidence type="ECO:0000313" key="10">
    <source>
        <dbReference type="EMBL" id="EYU27330.1"/>
    </source>
</evidence>
<feature type="domain" description="Glycylpeptide N-tetradecanoyltransferase N-terminal" evidence="8">
    <location>
        <begin position="71"/>
        <end position="230"/>
    </location>
</feature>
<dbReference type="Pfam" id="PF02799">
    <property type="entry name" value="NMT_C"/>
    <property type="match status" value="1"/>
</dbReference>
<dbReference type="GO" id="GO:0004379">
    <property type="term" value="F:glycylpeptide N-tetradecanoyltransferase activity"/>
    <property type="evidence" value="ECO:0000318"/>
    <property type="project" value="GO_Central"/>
</dbReference>
<evidence type="ECO:0000313" key="11">
    <source>
        <dbReference type="Proteomes" id="UP000030748"/>
    </source>
</evidence>
<dbReference type="InterPro" id="IPR022677">
    <property type="entry name" value="NMT_C"/>
</dbReference>
<dbReference type="PANTHER" id="PTHR11377">
    <property type="entry name" value="N-MYRISTOYL TRANSFERASE"/>
    <property type="match status" value="1"/>
</dbReference>
<dbReference type="OMA" id="EICNEVY"/>
<evidence type="ECO:0000259" key="9">
    <source>
        <dbReference type="Pfam" id="PF02799"/>
    </source>
</evidence>
<dbReference type="InterPro" id="IPR016181">
    <property type="entry name" value="Acyl_CoA_acyltransferase"/>
</dbReference>
<dbReference type="eggNOG" id="KOG2779">
    <property type="taxonomic scope" value="Eukaryota"/>
</dbReference>
<comment type="similarity">
    <text evidence="1 6">Belongs to the NMT family.</text>
</comment>
<dbReference type="FunFam" id="3.40.630.170:FF:000002">
    <property type="entry name" value="Glycylpeptide N-tetradecanoyltransferase"/>
    <property type="match status" value="1"/>
</dbReference>
<evidence type="ECO:0000256" key="4">
    <source>
        <dbReference type="ARBA" id="ARBA00023315"/>
    </source>
</evidence>
<dbReference type="PROSITE" id="PS00975">
    <property type="entry name" value="NMT_1"/>
    <property type="match status" value="1"/>
</dbReference>
<dbReference type="AlphaFoldDB" id="A0A022QLH2"/>
<evidence type="ECO:0000256" key="2">
    <source>
        <dbReference type="ARBA" id="ARBA00012923"/>
    </source>
</evidence>
<dbReference type="InterPro" id="IPR022678">
    <property type="entry name" value="NMT_CS"/>
</dbReference>
<reference evidence="10 11" key="1">
    <citation type="journal article" date="2013" name="Proc. Natl. Acad. Sci. U.S.A.">
        <title>Fine-scale variation in meiotic recombination in Mimulus inferred from population shotgun sequencing.</title>
        <authorList>
            <person name="Hellsten U."/>
            <person name="Wright K.M."/>
            <person name="Jenkins J."/>
            <person name="Shu S."/>
            <person name="Yuan Y."/>
            <person name="Wessler S.R."/>
            <person name="Schmutz J."/>
            <person name="Willis J.H."/>
            <person name="Rokhsar D.S."/>
        </authorList>
    </citation>
    <scope>NUCLEOTIDE SEQUENCE [LARGE SCALE GENOMIC DNA]</scope>
    <source>
        <strain evidence="11">cv. DUN x IM62</strain>
    </source>
</reference>
<comment type="function">
    <text evidence="5">Adds a myristoyl group to the N-terminal glycine residue of certain cellular proteins.</text>
</comment>
<dbReference type="Proteomes" id="UP000030748">
    <property type="component" value="Unassembled WGS sequence"/>
</dbReference>
<dbReference type="Pfam" id="PF01233">
    <property type="entry name" value="NMT"/>
    <property type="match status" value="1"/>
</dbReference>
<comment type="catalytic activity">
    <reaction evidence="5">
        <text>N-terminal glycyl-[protein] + tetradecanoyl-CoA = N-tetradecanoylglycyl-[protein] + CoA + H(+)</text>
        <dbReference type="Rhea" id="RHEA:15521"/>
        <dbReference type="Rhea" id="RHEA-COMP:12666"/>
        <dbReference type="Rhea" id="RHEA-COMP:12667"/>
        <dbReference type="ChEBI" id="CHEBI:15378"/>
        <dbReference type="ChEBI" id="CHEBI:57287"/>
        <dbReference type="ChEBI" id="CHEBI:57385"/>
        <dbReference type="ChEBI" id="CHEBI:64723"/>
        <dbReference type="ChEBI" id="CHEBI:133050"/>
        <dbReference type="EC" id="2.3.1.97"/>
    </reaction>
</comment>
<evidence type="ECO:0000256" key="3">
    <source>
        <dbReference type="ARBA" id="ARBA00022679"/>
    </source>
</evidence>
<evidence type="ECO:0000256" key="7">
    <source>
        <dbReference type="SAM" id="MobiDB-lite"/>
    </source>
</evidence>
<dbReference type="OrthoDB" id="60315at2759"/>
<dbReference type="PIRSF" id="PIRSF015892">
    <property type="entry name" value="N-myristl_transf"/>
    <property type="match status" value="1"/>
</dbReference>
<keyword evidence="4 5" id="KW-0012">Acyltransferase</keyword>
<dbReference type="GO" id="GO:0072657">
    <property type="term" value="P:protein localization to membrane"/>
    <property type="evidence" value="ECO:0000318"/>
    <property type="project" value="GO_Central"/>
</dbReference>
<accession>A0A022QLH2</accession>
<protein>
    <recommendedName>
        <fullName evidence="2 5">Glycylpeptide N-tetradecanoyltransferase</fullName>
        <ecNumber evidence="2 5">2.3.1.97</ecNumber>
    </recommendedName>
</protein>
<evidence type="ECO:0000256" key="1">
    <source>
        <dbReference type="ARBA" id="ARBA00009469"/>
    </source>
</evidence>
<dbReference type="PROSITE" id="PS00976">
    <property type="entry name" value="NMT_2"/>
    <property type="match status" value="1"/>
</dbReference>
<dbReference type="KEGG" id="egt:105968710"/>
<name>A0A022QLH2_ERYGU</name>
<dbReference type="STRING" id="4155.A0A022QLH2"/>
<proteinExistence type="inferred from homology"/>
<dbReference type="EC" id="2.3.1.97" evidence="2 5"/>
<organism evidence="10 11">
    <name type="scientific">Erythranthe guttata</name>
    <name type="common">Yellow monkey flower</name>
    <name type="synonym">Mimulus guttatus</name>
    <dbReference type="NCBI Taxonomy" id="4155"/>
    <lineage>
        <taxon>Eukaryota</taxon>
        <taxon>Viridiplantae</taxon>
        <taxon>Streptophyta</taxon>
        <taxon>Embryophyta</taxon>
        <taxon>Tracheophyta</taxon>
        <taxon>Spermatophyta</taxon>
        <taxon>Magnoliopsida</taxon>
        <taxon>eudicotyledons</taxon>
        <taxon>Gunneridae</taxon>
        <taxon>Pentapetalae</taxon>
        <taxon>asterids</taxon>
        <taxon>lamiids</taxon>
        <taxon>Lamiales</taxon>
        <taxon>Phrymaceae</taxon>
        <taxon>Erythranthe</taxon>
    </lineage>
</organism>